<name>A0A9Q0H4J0_9MAGN</name>
<gene>
    <name evidence="2" type="ORF">NE237_019661</name>
</gene>
<dbReference type="AlphaFoldDB" id="A0A9Q0H4J0"/>
<keyword evidence="3" id="KW-1185">Reference proteome</keyword>
<sequence length="238" mass="26037">MCSGRGRAGSFSNSISTNQSRGRSRGGNSSSRALRVPPISSVITLPKRIPSRTVSKRMHWMDARALRRKDSFIGERPWGDTVCDPWISDRETGGKHTQVIRGGSFPGPDGAWGLPSTLSRLAPFPLVPPVPLPNQDLRSNSESFIYLFSSGFLRLGVPTKQATELKKGLKRRLKVPCSDLASKAALSLTVVTKDGIFESRKLDAPPIRPAHSGERGSSQKGPLHQGRSREGRWTEVDK</sequence>
<dbReference type="Proteomes" id="UP001141806">
    <property type="component" value="Unassembled WGS sequence"/>
</dbReference>
<organism evidence="2 3">
    <name type="scientific">Protea cynaroides</name>
    <dbReference type="NCBI Taxonomy" id="273540"/>
    <lineage>
        <taxon>Eukaryota</taxon>
        <taxon>Viridiplantae</taxon>
        <taxon>Streptophyta</taxon>
        <taxon>Embryophyta</taxon>
        <taxon>Tracheophyta</taxon>
        <taxon>Spermatophyta</taxon>
        <taxon>Magnoliopsida</taxon>
        <taxon>Proteales</taxon>
        <taxon>Proteaceae</taxon>
        <taxon>Protea</taxon>
    </lineage>
</organism>
<proteinExistence type="predicted"/>
<protein>
    <submittedName>
        <fullName evidence="2">Uncharacterized protein</fullName>
    </submittedName>
</protein>
<evidence type="ECO:0000256" key="1">
    <source>
        <dbReference type="SAM" id="MobiDB-lite"/>
    </source>
</evidence>
<evidence type="ECO:0000313" key="3">
    <source>
        <dbReference type="Proteomes" id="UP001141806"/>
    </source>
</evidence>
<evidence type="ECO:0000313" key="2">
    <source>
        <dbReference type="EMBL" id="KAJ4959751.1"/>
    </source>
</evidence>
<feature type="region of interest" description="Disordered" evidence="1">
    <location>
        <begin position="1"/>
        <end position="35"/>
    </location>
</feature>
<dbReference type="EMBL" id="JAMYWD010000009">
    <property type="protein sequence ID" value="KAJ4959751.1"/>
    <property type="molecule type" value="Genomic_DNA"/>
</dbReference>
<feature type="compositionally biased region" description="Polar residues" evidence="1">
    <location>
        <begin position="10"/>
        <end position="19"/>
    </location>
</feature>
<comment type="caution">
    <text evidence="2">The sequence shown here is derived from an EMBL/GenBank/DDBJ whole genome shotgun (WGS) entry which is preliminary data.</text>
</comment>
<dbReference type="OrthoDB" id="1329372at2759"/>
<feature type="compositionally biased region" description="Basic and acidic residues" evidence="1">
    <location>
        <begin position="227"/>
        <end position="238"/>
    </location>
</feature>
<feature type="region of interest" description="Disordered" evidence="1">
    <location>
        <begin position="202"/>
        <end position="238"/>
    </location>
</feature>
<accession>A0A9Q0H4J0</accession>
<reference evidence="2" key="1">
    <citation type="journal article" date="2023" name="Plant J.">
        <title>The genome of the king protea, Protea cynaroides.</title>
        <authorList>
            <person name="Chang J."/>
            <person name="Duong T.A."/>
            <person name="Schoeman C."/>
            <person name="Ma X."/>
            <person name="Roodt D."/>
            <person name="Barker N."/>
            <person name="Li Z."/>
            <person name="Van de Peer Y."/>
            <person name="Mizrachi E."/>
        </authorList>
    </citation>
    <scope>NUCLEOTIDE SEQUENCE</scope>
    <source>
        <tissue evidence="2">Young leaves</tissue>
    </source>
</reference>